<keyword evidence="3" id="KW-0677">Repeat</keyword>
<accession>A0A1S3FA95</accession>
<keyword evidence="4 6" id="KW-1015">Disulfide bond</keyword>
<dbReference type="FunFam" id="2.10.70.10:FF:000014">
    <property type="entry name" value="Membrane cofactor protein"/>
    <property type="match status" value="2"/>
</dbReference>
<feature type="disulfide bond" evidence="6">
    <location>
        <begin position="543"/>
        <end position="570"/>
    </location>
</feature>
<evidence type="ECO:0000313" key="9">
    <source>
        <dbReference type="Proteomes" id="UP000081671"/>
    </source>
</evidence>
<feature type="disulfide bond" evidence="6">
    <location>
        <begin position="113"/>
        <end position="140"/>
    </location>
</feature>
<feature type="disulfide bond" evidence="6">
    <location>
        <begin position="207"/>
        <end position="250"/>
    </location>
</feature>
<keyword evidence="1 6" id="KW-0768">Sushi</keyword>
<reference evidence="10" key="1">
    <citation type="submission" date="2025-08" db="UniProtKB">
        <authorList>
            <consortium name="RefSeq"/>
        </authorList>
    </citation>
    <scope>IDENTIFICATION</scope>
    <source>
        <tissue evidence="10">Kidney</tissue>
    </source>
</reference>
<organism evidence="9 10">
    <name type="scientific">Dipodomys ordii</name>
    <name type="common">Ord's kangaroo rat</name>
    <dbReference type="NCBI Taxonomy" id="10020"/>
    <lineage>
        <taxon>Eukaryota</taxon>
        <taxon>Metazoa</taxon>
        <taxon>Chordata</taxon>
        <taxon>Craniata</taxon>
        <taxon>Vertebrata</taxon>
        <taxon>Euteleostomi</taxon>
        <taxon>Mammalia</taxon>
        <taxon>Eutheria</taxon>
        <taxon>Euarchontoglires</taxon>
        <taxon>Glires</taxon>
        <taxon>Rodentia</taxon>
        <taxon>Castorimorpha</taxon>
        <taxon>Heteromyidae</taxon>
        <taxon>Dipodomyinae</taxon>
        <taxon>Dipodomys</taxon>
    </lineage>
</organism>
<dbReference type="Gene3D" id="1.20.5.3730">
    <property type="match status" value="1"/>
</dbReference>
<feature type="domain" description="Sushi" evidence="8">
    <location>
        <begin position="396"/>
        <end position="457"/>
    </location>
</feature>
<dbReference type="InterPro" id="IPR000436">
    <property type="entry name" value="Sushi_SCR_CCP_dom"/>
</dbReference>
<dbReference type="PROSITE" id="PS50923">
    <property type="entry name" value="SUSHI"/>
    <property type="match status" value="7"/>
</dbReference>
<evidence type="ECO:0000256" key="2">
    <source>
        <dbReference type="ARBA" id="ARBA00022729"/>
    </source>
</evidence>
<dbReference type="FunFam" id="2.10.70.10:FF:000055">
    <property type="entry name" value="Complement decay-accelerating factor, GPI-anchored"/>
    <property type="match status" value="1"/>
</dbReference>
<dbReference type="GeneID" id="105986438"/>
<dbReference type="InParanoid" id="A0A1S3FA95"/>
<feature type="domain" description="Sushi" evidence="8">
    <location>
        <begin position="205"/>
        <end position="269"/>
    </location>
</feature>
<feature type="region of interest" description="Disordered" evidence="7">
    <location>
        <begin position="1"/>
        <end position="30"/>
    </location>
</feature>
<dbReference type="Gene3D" id="2.20.28.230">
    <property type="match status" value="1"/>
</dbReference>
<dbReference type="Gene3D" id="2.10.70.10">
    <property type="entry name" value="Complement Module, domain 1"/>
    <property type="match status" value="7"/>
</dbReference>
<feature type="compositionally biased region" description="Polar residues" evidence="7">
    <location>
        <begin position="21"/>
        <end position="30"/>
    </location>
</feature>
<dbReference type="Proteomes" id="UP000081671">
    <property type="component" value="Unplaced"/>
</dbReference>
<feature type="domain" description="Sushi" evidence="8">
    <location>
        <begin position="270"/>
        <end position="329"/>
    </location>
</feature>
<dbReference type="PANTHER" id="PTHR19325:SF551">
    <property type="entry name" value="ZONA PELLUCIDA SPERM-BINDING PROTEIN 3 RECEPTOR"/>
    <property type="match status" value="1"/>
</dbReference>
<sequence length="629" mass="69521">MIRHDLRGTRTGELKAPLQGRPSSATAEKQQQVMCPSRAGNGTYHGKREMAVWVLPKLSSVSDPSLFRITLAATLLATVLGNCGPPPYLDFALPVKEIDQEDFNIGTILKYTCRLGYSKTSSNLNLVCSKDNTWKYGEFCVKKRCQNPGDLPNGQIEIKTDFSFGSQIHFSCSEGYMLTGPATSFCEIQDRGVGWSDPLPVCVSVVCESPPVISNGKHNGGDEDVFTYGSSVTYSCDPNFSLIGNASISCSVVNKTIGIWRPDPPTCKKISCPQPDVPHGKIVSGFAPVYSYKRSIVFTCQKGFILRGNSIIHCQADGKWNPSPPICTPNSCLGLPDIPRASWIEYYKLREDNIYQPGTRLTYRCNFGYKPAGNEPMTVVCQRNFKWTPFNGCKKICCPVPPLKNVKTINHTETHLDTGCAYFYEDVVSYTCNGGKMVSATCQADGTWQPRIPSCDHNCQFPPKIAHGVYKLSHGFYSATEATYTCEEGYSLIGAATLTCGNWQWLPAAPECKAQCQKPQIENGKVSVNKAQYVEPENITIHCDSGFSVVGPQSISCSENGTWYPRVPRCEWDVPEGCEQVLEGRKLMQCLPSAEEVKMALEIYKLSLEIELLELQRDKARQPVLEPSP</sequence>
<evidence type="ECO:0000256" key="7">
    <source>
        <dbReference type="SAM" id="MobiDB-lite"/>
    </source>
</evidence>
<keyword evidence="5" id="KW-0325">Glycoprotein</keyword>
<feature type="compositionally biased region" description="Basic and acidic residues" evidence="7">
    <location>
        <begin position="1"/>
        <end position="13"/>
    </location>
</feature>
<feature type="domain" description="Sushi" evidence="8">
    <location>
        <begin position="330"/>
        <end position="395"/>
    </location>
</feature>
<feature type="disulfide bond" evidence="6">
    <location>
        <begin position="300"/>
        <end position="327"/>
    </location>
</feature>
<dbReference type="Pfam" id="PF00084">
    <property type="entry name" value="Sushi"/>
    <property type="match status" value="8"/>
</dbReference>
<dbReference type="InterPro" id="IPR040514">
    <property type="entry name" value="C4bp_oligo"/>
</dbReference>
<keyword evidence="2" id="KW-0732">Signal</keyword>
<gene>
    <name evidence="10" type="primary">LOC105986438</name>
</gene>
<comment type="caution">
    <text evidence="6">Lacks conserved residue(s) required for the propagation of feature annotation.</text>
</comment>
<evidence type="ECO:0000256" key="6">
    <source>
        <dbReference type="PROSITE-ProRule" id="PRU00302"/>
    </source>
</evidence>
<proteinExistence type="predicted"/>
<dbReference type="PANTHER" id="PTHR19325">
    <property type="entry name" value="COMPLEMENT COMPONENT-RELATED SUSHI DOMAIN-CONTAINING"/>
    <property type="match status" value="1"/>
</dbReference>
<evidence type="ECO:0000256" key="1">
    <source>
        <dbReference type="ARBA" id="ARBA00022659"/>
    </source>
</evidence>
<dbReference type="RefSeq" id="XP_012872792.1">
    <property type="nucleotide sequence ID" value="XM_013017338.1"/>
</dbReference>
<dbReference type="InterPro" id="IPR050350">
    <property type="entry name" value="Compl-Cell_Adhes-Reg"/>
</dbReference>
<dbReference type="OrthoDB" id="8961654at2759"/>
<dbReference type="SMART" id="SM00032">
    <property type="entry name" value="CCP"/>
    <property type="match status" value="8"/>
</dbReference>
<dbReference type="Pfam" id="PF18453">
    <property type="entry name" value="C4bp_oligo"/>
    <property type="match status" value="1"/>
</dbReference>
<evidence type="ECO:0000259" key="8">
    <source>
        <dbReference type="PROSITE" id="PS50923"/>
    </source>
</evidence>
<dbReference type="AlphaFoldDB" id="A0A1S3FA95"/>
<keyword evidence="9" id="KW-1185">Reference proteome</keyword>
<dbReference type="CDD" id="cd00033">
    <property type="entry name" value="CCP"/>
    <property type="match status" value="7"/>
</dbReference>
<dbReference type="InterPro" id="IPR035976">
    <property type="entry name" value="Sushi/SCR/CCP_sf"/>
</dbReference>
<dbReference type="SUPFAM" id="SSF57535">
    <property type="entry name" value="Complement control module/SCR domain"/>
    <property type="match status" value="8"/>
</dbReference>
<evidence type="ECO:0000313" key="10">
    <source>
        <dbReference type="RefSeq" id="XP_012872792.1"/>
    </source>
</evidence>
<feature type="domain" description="Sushi" evidence="8">
    <location>
        <begin position="514"/>
        <end position="572"/>
    </location>
</feature>
<evidence type="ECO:0000256" key="3">
    <source>
        <dbReference type="ARBA" id="ARBA00022737"/>
    </source>
</evidence>
<name>A0A1S3FA95_DIPOR</name>
<protein>
    <submittedName>
        <fullName evidence="10">C4b-binding protein alpha chain-like isoform X1</fullName>
    </submittedName>
</protein>
<feature type="domain" description="Sushi" evidence="8">
    <location>
        <begin position="143"/>
        <end position="204"/>
    </location>
</feature>
<evidence type="ECO:0000256" key="5">
    <source>
        <dbReference type="ARBA" id="ARBA00023180"/>
    </source>
</evidence>
<dbReference type="KEGG" id="dord:105986438"/>
<feature type="domain" description="Sushi" evidence="8">
    <location>
        <begin position="81"/>
        <end position="142"/>
    </location>
</feature>
<evidence type="ECO:0000256" key="4">
    <source>
        <dbReference type="ARBA" id="ARBA00023157"/>
    </source>
</evidence>